<protein>
    <submittedName>
        <fullName evidence="2">Uncharacterized protein</fullName>
    </submittedName>
</protein>
<dbReference type="InterPro" id="IPR002110">
    <property type="entry name" value="Ankyrin_rpt"/>
</dbReference>
<dbReference type="InterPro" id="IPR052391">
    <property type="entry name" value="E3_Ligase-Neurotoxin"/>
</dbReference>
<dbReference type="SMART" id="SM00248">
    <property type="entry name" value="ANK"/>
    <property type="match status" value="4"/>
</dbReference>
<feature type="repeat" description="ANK" evidence="1">
    <location>
        <begin position="290"/>
        <end position="317"/>
    </location>
</feature>
<organism evidence="2 3">
    <name type="scientific">Aspergillus turcosus</name>
    <dbReference type="NCBI Taxonomy" id="1245748"/>
    <lineage>
        <taxon>Eukaryota</taxon>
        <taxon>Fungi</taxon>
        <taxon>Dikarya</taxon>
        <taxon>Ascomycota</taxon>
        <taxon>Pezizomycotina</taxon>
        <taxon>Eurotiomycetes</taxon>
        <taxon>Eurotiomycetidae</taxon>
        <taxon>Eurotiales</taxon>
        <taxon>Aspergillaceae</taxon>
        <taxon>Aspergillus</taxon>
        <taxon>Aspergillus subgen. Fumigati</taxon>
    </lineage>
</organism>
<dbReference type="PANTHER" id="PTHR24133">
    <property type="entry name" value="ANKYRIN DOMAIN-CONTAINING"/>
    <property type="match status" value="1"/>
</dbReference>
<gene>
    <name evidence="2" type="ORF">CFD26_105783</name>
</gene>
<dbReference type="SUPFAM" id="SSF48403">
    <property type="entry name" value="Ankyrin repeat"/>
    <property type="match status" value="1"/>
</dbReference>
<dbReference type="Gene3D" id="1.25.40.20">
    <property type="entry name" value="Ankyrin repeat-containing domain"/>
    <property type="match status" value="1"/>
</dbReference>
<sequence>MSLFDLPLEIFQKILDIIVIQLTHKSIQLRLINRVFDHEIMLAYARNRILKADPKADRLFWTLGHCQGINFVVSYILCQRRDDDGSSDTNIISLMNHCVDRLARDSTRGSERDELRYQYMKRLLSHANGKVRRVVLAVEGDPIHFDPSYELLFAATYNGDLELVDQLSQDTRRIREDAQSELFDDRLIEAAVKSLDPKIVEMLLRRGARMHREGSDDWDSPVVLVAAEHWSPKILQLLLQPEFGLRTSDLAYQRAIVKAMSLNRAEALAMLLDHYTAPLSESRYLLTEGLREACRSGLIDIVRLLLDNGANVNETLDYTGMVHQPRPLAYAGWKGQVGVMRLLLARGASIDEHGSIYVPPGGEAMRAVAWGGHYDAMAALVDAGLRLDTGDWTGVMWILSFQPSAAKLARTILDDGHLRLSLLQVPDDDDLADIVALACRHGNFEFLKALFDHGAPLIDDAIYARRGYPPPIVMAMCFRQDALVEALKQLGAHEVDPLQSIFADLFKQGDFPCDPPPPLRCDRHFDAAVNSVRLLYGDAVTRSWIV</sequence>
<proteinExistence type="predicted"/>
<dbReference type="PROSITE" id="PS50088">
    <property type="entry name" value="ANK_REPEAT"/>
    <property type="match status" value="1"/>
</dbReference>
<comment type="caution">
    <text evidence="2">The sequence shown here is derived from an EMBL/GenBank/DDBJ whole genome shotgun (WGS) entry which is preliminary data.</text>
</comment>
<evidence type="ECO:0000313" key="3">
    <source>
        <dbReference type="Proteomes" id="UP000215289"/>
    </source>
</evidence>
<dbReference type="OrthoDB" id="4772757at2759"/>
<keyword evidence="3" id="KW-1185">Reference proteome</keyword>
<dbReference type="AlphaFoldDB" id="A0A229XQG3"/>
<evidence type="ECO:0000313" key="2">
    <source>
        <dbReference type="EMBL" id="RLM00968.1"/>
    </source>
</evidence>
<dbReference type="EMBL" id="NIDN02000009">
    <property type="protein sequence ID" value="RLM00968.1"/>
    <property type="molecule type" value="Genomic_DNA"/>
</dbReference>
<dbReference type="STRING" id="1245748.A0A229XQG3"/>
<keyword evidence="1" id="KW-0040">ANK repeat</keyword>
<dbReference type="Proteomes" id="UP000215289">
    <property type="component" value="Unassembled WGS sequence"/>
</dbReference>
<dbReference type="Pfam" id="PF00023">
    <property type="entry name" value="Ank"/>
    <property type="match status" value="1"/>
</dbReference>
<reference evidence="2 3" key="1">
    <citation type="submission" date="2018-08" db="EMBL/GenBank/DDBJ databases">
        <title>Draft genome sequences of two Aspergillus turcosus clinical strains isolated from bronchoalveolar lavage fluid: one azole-susceptible and the other azole-resistant.</title>
        <authorList>
            <person name="Parent-Michaud M."/>
            <person name="Dufresne P.J."/>
            <person name="Fournier E."/>
            <person name="Martineau C."/>
            <person name="Moreira S."/>
            <person name="Perkins V."/>
            <person name="De Repentigny L."/>
            <person name="Dufresne S.F."/>
        </authorList>
    </citation>
    <scope>NUCLEOTIDE SEQUENCE [LARGE SCALE GENOMIC DNA]</scope>
    <source>
        <strain evidence="2">HMR AF 1038</strain>
    </source>
</reference>
<dbReference type="PANTHER" id="PTHR24133:SF40">
    <property type="entry name" value="ANKYRIN REPEAT DOMAIN 44"/>
    <property type="match status" value="1"/>
</dbReference>
<dbReference type="InterPro" id="IPR036770">
    <property type="entry name" value="Ankyrin_rpt-contain_sf"/>
</dbReference>
<evidence type="ECO:0000256" key="1">
    <source>
        <dbReference type="PROSITE-ProRule" id="PRU00023"/>
    </source>
</evidence>
<accession>A0A229XQG3</accession>
<name>A0A229XQG3_9EURO</name>